<evidence type="ECO:0000256" key="3">
    <source>
        <dbReference type="ARBA" id="ARBA00022679"/>
    </source>
</evidence>
<feature type="compositionally biased region" description="Basic and acidic residues" evidence="9">
    <location>
        <begin position="331"/>
        <end position="342"/>
    </location>
</feature>
<dbReference type="InterPro" id="IPR050494">
    <property type="entry name" value="Ser_Thr_dual-spec_kinase"/>
</dbReference>
<dbReference type="Pfam" id="PF00069">
    <property type="entry name" value="Pkinase"/>
    <property type="match status" value="1"/>
</dbReference>
<feature type="compositionally biased region" description="Basic residues" evidence="9">
    <location>
        <begin position="64"/>
        <end position="74"/>
    </location>
</feature>
<evidence type="ECO:0000256" key="4">
    <source>
        <dbReference type="ARBA" id="ARBA00022741"/>
    </source>
</evidence>
<evidence type="ECO:0000256" key="5">
    <source>
        <dbReference type="ARBA" id="ARBA00022777"/>
    </source>
</evidence>
<feature type="compositionally biased region" description="Polar residues" evidence="9">
    <location>
        <begin position="242"/>
        <end position="253"/>
    </location>
</feature>
<dbReference type="EMBL" id="KN847531">
    <property type="protein sequence ID" value="KIW08249.1"/>
    <property type="molecule type" value="Genomic_DNA"/>
</dbReference>
<gene>
    <name evidence="11" type="ORF">PV09_01176</name>
</gene>
<feature type="binding site" evidence="8">
    <location>
        <position position="471"/>
    </location>
    <ligand>
        <name>ATP</name>
        <dbReference type="ChEBI" id="CHEBI:30616"/>
    </ligand>
</feature>
<dbReference type="SMART" id="SM00220">
    <property type="entry name" value="S_TKc"/>
    <property type="match status" value="1"/>
</dbReference>
<dbReference type="EC" id="2.7.11.1" evidence="1"/>
<feature type="compositionally biased region" description="Polar residues" evidence="9">
    <location>
        <begin position="277"/>
        <end position="286"/>
    </location>
</feature>
<proteinExistence type="inferred from homology"/>
<protein>
    <recommendedName>
        <fullName evidence="1">non-specific serine/threonine protein kinase</fullName>
        <ecNumber evidence="1">2.7.11.1</ecNumber>
    </recommendedName>
</protein>
<dbReference type="InParanoid" id="A0A0D2BAA4"/>
<feature type="compositionally biased region" description="Low complexity" evidence="9">
    <location>
        <begin position="38"/>
        <end position="51"/>
    </location>
</feature>
<dbReference type="AlphaFoldDB" id="A0A0D2BAA4"/>
<evidence type="ECO:0000313" key="11">
    <source>
        <dbReference type="EMBL" id="KIW08249.1"/>
    </source>
</evidence>
<organism evidence="11 12">
    <name type="scientific">Verruconis gallopava</name>
    <dbReference type="NCBI Taxonomy" id="253628"/>
    <lineage>
        <taxon>Eukaryota</taxon>
        <taxon>Fungi</taxon>
        <taxon>Dikarya</taxon>
        <taxon>Ascomycota</taxon>
        <taxon>Pezizomycotina</taxon>
        <taxon>Dothideomycetes</taxon>
        <taxon>Pleosporomycetidae</taxon>
        <taxon>Venturiales</taxon>
        <taxon>Sympoventuriaceae</taxon>
        <taxon>Verruconis</taxon>
    </lineage>
</organism>
<feature type="compositionally biased region" description="Basic and acidic residues" evidence="9">
    <location>
        <begin position="350"/>
        <end position="362"/>
    </location>
</feature>
<keyword evidence="6 8" id="KW-0067">ATP-binding</keyword>
<dbReference type="InterPro" id="IPR000719">
    <property type="entry name" value="Prot_kinase_dom"/>
</dbReference>
<evidence type="ECO:0000256" key="1">
    <source>
        <dbReference type="ARBA" id="ARBA00012513"/>
    </source>
</evidence>
<dbReference type="RefSeq" id="XP_016218118.1">
    <property type="nucleotide sequence ID" value="XM_016354023.1"/>
</dbReference>
<keyword evidence="12" id="KW-1185">Reference proteome</keyword>
<dbReference type="GO" id="GO:0004674">
    <property type="term" value="F:protein serine/threonine kinase activity"/>
    <property type="evidence" value="ECO:0007669"/>
    <property type="project" value="UniProtKB-KW"/>
</dbReference>
<dbReference type="PROSITE" id="PS00107">
    <property type="entry name" value="PROTEIN_KINASE_ATP"/>
    <property type="match status" value="1"/>
</dbReference>
<dbReference type="Gene3D" id="1.10.510.10">
    <property type="entry name" value="Transferase(Phosphotransferase) domain 1"/>
    <property type="match status" value="1"/>
</dbReference>
<evidence type="ECO:0000313" key="12">
    <source>
        <dbReference type="Proteomes" id="UP000053259"/>
    </source>
</evidence>
<dbReference type="PROSITE" id="PS50011">
    <property type="entry name" value="PROTEIN_KINASE_DOM"/>
    <property type="match status" value="1"/>
</dbReference>
<dbReference type="FunFam" id="1.10.510.10:FF:000078">
    <property type="entry name" value="Serine/threonine-protein kinase PRP4 homolog"/>
    <property type="match status" value="1"/>
</dbReference>
<evidence type="ECO:0000256" key="2">
    <source>
        <dbReference type="ARBA" id="ARBA00022527"/>
    </source>
</evidence>
<feature type="compositionally biased region" description="Basic and acidic residues" evidence="9">
    <location>
        <begin position="28"/>
        <end position="37"/>
    </location>
</feature>
<comment type="similarity">
    <text evidence="7">Belongs to the protein kinase superfamily. CMGC Ser/Thr protein kinase family.</text>
</comment>
<dbReference type="Proteomes" id="UP000053259">
    <property type="component" value="Unassembled WGS sequence"/>
</dbReference>
<keyword evidence="3" id="KW-0808">Transferase</keyword>
<dbReference type="OrthoDB" id="9332038at2759"/>
<feature type="compositionally biased region" description="Basic and acidic residues" evidence="9">
    <location>
        <begin position="191"/>
        <end position="200"/>
    </location>
</feature>
<evidence type="ECO:0000256" key="8">
    <source>
        <dbReference type="PROSITE-ProRule" id="PRU10141"/>
    </source>
</evidence>
<feature type="domain" description="Protein kinase" evidence="10">
    <location>
        <begin position="442"/>
        <end position="768"/>
    </location>
</feature>
<dbReference type="FunFam" id="3.30.200.20:FF:000440">
    <property type="entry name" value="CMGC/DYRK/PRP4 protein kinase, variant"/>
    <property type="match status" value="1"/>
</dbReference>
<keyword evidence="5" id="KW-0418">Kinase</keyword>
<evidence type="ECO:0000256" key="6">
    <source>
        <dbReference type="ARBA" id="ARBA00022840"/>
    </source>
</evidence>
<evidence type="ECO:0000259" key="10">
    <source>
        <dbReference type="PROSITE" id="PS50011"/>
    </source>
</evidence>
<dbReference type="SUPFAM" id="SSF56112">
    <property type="entry name" value="Protein kinase-like (PK-like)"/>
    <property type="match status" value="1"/>
</dbReference>
<reference evidence="11 12" key="1">
    <citation type="submission" date="2015-01" db="EMBL/GenBank/DDBJ databases">
        <title>The Genome Sequence of Ochroconis gallopava CBS43764.</title>
        <authorList>
            <consortium name="The Broad Institute Genomics Platform"/>
            <person name="Cuomo C."/>
            <person name="de Hoog S."/>
            <person name="Gorbushina A."/>
            <person name="Stielow B."/>
            <person name="Teixiera M."/>
            <person name="Abouelleil A."/>
            <person name="Chapman S.B."/>
            <person name="Priest M."/>
            <person name="Young S.K."/>
            <person name="Wortman J."/>
            <person name="Nusbaum C."/>
            <person name="Birren B."/>
        </authorList>
    </citation>
    <scope>NUCLEOTIDE SEQUENCE [LARGE SCALE GENOMIC DNA]</scope>
    <source>
        <strain evidence="11 12">CBS 43764</strain>
    </source>
</reference>
<dbReference type="GeneID" id="27309149"/>
<name>A0A0D2BAA4_9PEZI</name>
<dbReference type="STRING" id="253628.A0A0D2BAA4"/>
<dbReference type="InterPro" id="IPR017441">
    <property type="entry name" value="Protein_kinase_ATP_BS"/>
</dbReference>
<keyword evidence="4 8" id="KW-0547">Nucleotide-binding</keyword>
<evidence type="ECO:0000256" key="7">
    <source>
        <dbReference type="ARBA" id="ARBA00023596"/>
    </source>
</evidence>
<dbReference type="Gene3D" id="3.30.200.20">
    <property type="entry name" value="Phosphorylase Kinase, domain 1"/>
    <property type="match status" value="1"/>
</dbReference>
<keyword evidence="2" id="KW-0723">Serine/threonine-protein kinase</keyword>
<feature type="compositionally biased region" description="Basic and acidic residues" evidence="9">
    <location>
        <begin position="75"/>
        <end position="102"/>
    </location>
</feature>
<sequence>MGSSSESEGEIIESREHTKAITGPYITTKDRTIDRRSNSATPSASRSPPRQYSRRDDRSPSPYRHSRGDKRKRSDKPLYDARDAHDRRRYDSRTRRTYHDPDEPSEFGGLRNGYNSFRMSGERRHDRKYRASSRERDRSRSPWRPGKPSSRDTQQSKSKDKASRNESEEPRSRESSKQPPSSVAAEEMTEPEAKRVKFDNAAKPPAEDPVPLVDPEPLDEEAEIERRRRERQAKREALLNKTKPSSLLTQALNVPTPADSVPATPPMDTPSRESRAVTPTISNPSTPRHDSAPNSPLRAEELARQLEGLGDDDGEEQSAAMYDPNMDVDEDRARHEAERTRNGELPAGAYDERKDKDRKDVPVAELTEQTKAPKIPTNDMFADDSDDDMFAVGDKPLESTNAVKPEPMSAQGRALAADLHDNWDTPDGFYKTIVGELIDHRYVVKAALGKGVFATVIRAQDTQSKKLVAIKIVRNNEAMRKAGMKEIDILTKLAQADLDDHFHIVRLHRHFVHKNHLCMVFENLGSNLRDLVKSYGRKTGLELQVVKSYAVQMFKALVLLRKCEILHADLKPDNILSDAGTGKKIKIADLGSATAASDNEITPYLASRFYRAPEVMLGIPPQYSIDMWAIGCTLFELYTDAILFVGKSNNEMLKAIQECRGKISKKVIRRGTDELKYAHFDANLELFGSVERVGIPPKDTIRWINFGSQPVPGKDIKTRLLRAANKKGTTKADQLKELDDFRDLLDKCLKLDPEERITPRQALAHRFCSGKSTATMTGKAGGRY</sequence>
<dbReference type="GO" id="GO:0005524">
    <property type="term" value="F:ATP binding"/>
    <property type="evidence" value="ECO:0007669"/>
    <property type="project" value="UniProtKB-UniRule"/>
</dbReference>
<dbReference type="InterPro" id="IPR011009">
    <property type="entry name" value="Kinase-like_dom_sf"/>
</dbReference>
<dbReference type="PANTHER" id="PTHR24058:SF103">
    <property type="entry name" value="SERINE_THREONINE-PROTEIN KINASE PRP4 HOMOLOG"/>
    <property type="match status" value="1"/>
</dbReference>
<dbReference type="PANTHER" id="PTHR24058">
    <property type="entry name" value="DUAL SPECIFICITY PROTEIN KINASE"/>
    <property type="match status" value="1"/>
</dbReference>
<feature type="compositionally biased region" description="Basic and acidic residues" evidence="9">
    <location>
        <begin position="157"/>
        <end position="176"/>
    </location>
</feature>
<dbReference type="VEuPathDB" id="FungiDB:PV09_01176"/>
<accession>A0A0D2BAA4</accession>
<feature type="region of interest" description="Disordered" evidence="9">
    <location>
        <begin position="1"/>
        <end position="380"/>
    </location>
</feature>
<evidence type="ECO:0000256" key="9">
    <source>
        <dbReference type="SAM" id="MobiDB-lite"/>
    </source>
</evidence>